<dbReference type="SUPFAM" id="SSF88659">
    <property type="entry name" value="Sigma3 and sigma4 domains of RNA polymerase sigma factors"/>
    <property type="match status" value="1"/>
</dbReference>
<name>A0ABT8SJR9_9CAUL</name>
<dbReference type="SUPFAM" id="SSF88946">
    <property type="entry name" value="Sigma2 domain of RNA polymerase sigma factors"/>
    <property type="match status" value="1"/>
</dbReference>
<evidence type="ECO:0000313" key="9">
    <source>
        <dbReference type="EMBL" id="MDO1558809.1"/>
    </source>
</evidence>
<dbReference type="InterPro" id="IPR007627">
    <property type="entry name" value="RNA_pol_sigma70_r2"/>
</dbReference>
<evidence type="ECO:0000256" key="1">
    <source>
        <dbReference type="ARBA" id="ARBA00010641"/>
    </source>
</evidence>
<comment type="caution">
    <text evidence="9">The sequence shown here is derived from an EMBL/GenBank/DDBJ whole genome shotgun (WGS) entry which is preliminary data.</text>
</comment>
<proteinExistence type="inferred from homology"/>
<evidence type="ECO:0000256" key="2">
    <source>
        <dbReference type="ARBA" id="ARBA00023015"/>
    </source>
</evidence>
<evidence type="ECO:0000259" key="7">
    <source>
        <dbReference type="Pfam" id="PF04542"/>
    </source>
</evidence>
<dbReference type="InterPro" id="IPR039425">
    <property type="entry name" value="RNA_pol_sigma-70-like"/>
</dbReference>
<evidence type="ECO:0000256" key="6">
    <source>
        <dbReference type="RuleBase" id="RU000716"/>
    </source>
</evidence>
<sequence length="192" mass="21808">MFVSEGAPERLSTERPETVLLRRIALRDRAAFAELFSLVAPKVKAYLIRLGTEAAGAEELTQDVLLTVWRKADQFDPAKAGPLTWIFVIARNRRIDALRRERSTVTYGFEPPEQADEDTPSAEAQLSGTEREIRVREALKLLPPDQQEVVRRSFFDEQPHSEIAEALNLPLGTVKSRLRLAFAKLRDRLEDL</sequence>
<evidence type="ECO:0000256" key="3">
    <source>
        <dbReference type="ARBA" id="ARBA00023082"/>
    </source>
</evidence>
<accession>A0ABT8SJR9</accession>
<dbReference type="InterPro" id="IPR013324">
    <property type="entry name" value="RNA_pol_sigma_r3/r4-like"/>
</dbReference>
<dbReference type="EMBL" id="JAUKTR010000002">
    <property type="protein sequence ID" value="MDO1558809.1"/>
    <property type="molecule type" value="Genomic_DNA"/>
</dbReference>
<dbReference type="InterPro" id="IPR013249">
    <property type="entry name" value="RNA_pol_sigma70_r4_t2"/>
</dbReference>
<dbReference type="Pfam" id="PF08281">
    <property type="entry name" value="Sigma70_r4_2"/>
    <property type="match status" value="1"/>
</dbReference>
<dbReference type="CDD" id="cd06171">
    <property type="entry name" value="Sigma70_r4"/>
    <property type="match status" value="1"/>
</dbReference>
<comment type="similarity">
    <text evidence="1 6">Belongs to the sigma-70 factor family. ECF subfamily.</text>
</comment>
<evidence type="ECO:0000256" key="5">
    <source>
        <dbReference type="ARBA" id="ARBA00023163"/>
    </source>
</evidence>
<dbReference type="NCBIfam" id="TIGR02937">
    <property type="entry name" value="sigma70-ECF"/>
    <property type="match status" value="1"/>
</dbReference>
<dbReference type="Gene3D" id="1.10.1740.10">
    <property type="match status" value="1"/>
</dbReference>
<evidence type="ECO:0000259" key="8">
    <source>
        <dbReference type="Pfam" id="PF08281"/>
    </source>
</evidence>
<organism evidence="9 10">
    <name type="scientific">Peiella sedimenti</name>
    <dbReference type="NCBI Taxonomy" id="3061083"/>
    <lineage>
        <taxon>Bacteria</taxon>
        <taxon>Pseudomonadati</taxon>
        <taxon>Pseudomonadota</taxon>
        <taxon>Alphaproteobacteria</taxon>
        <taxon>Caulobacterales</taxon>
        <taxon>Caulobacteraceae</taxon>
        <taxon>Peiella</taxon>
    </lineage>
</organism>
<keyword evidence="5 6" id="KW-0804">Transcription</keyword>
<dbReference type="Proteomes" id="UP001169063">
    <property type="component" value="Unassembled WGS sequence"/>
</dbReference>
<dbReference type="InterPro" id="IPR014284">
    <property type="entry name" value="RNA_pol_sigma-70_dom"/>
</dbReference>
<dbReference type="PANTHER" id="PTHR43133:SF62">
    <property type="entry name" value="RNA POLYMERASE SIGMA FACTOR SIGZ"/>
    <property type="match status" value="1"/>
</dbReference>
<protein>
    <recommendedName>
        <fullName evidence="6">RNA polymerase sigma factor</fullName>
    </recommendedName>
</protein>
<dbReference type="InterPro" id="IPR000838">
    <property type="entry name" value="RNA_pol_sigma70_ECF_CS"/>
</dbReference>
<gene>
    <name evidence="9" type="ORF">Q0812_05145</name>
</gene>
<keyword evidence="10" id="KW-1185">Reference proteome</keyword>
<dbReference type="PANTHER" id="PTHR43133">
    <property type="entry name" value="RNA POLYMERASE ECF-TYPE SIGMA FACTO"/>
    <property type="match status" value="1"/>
</dbReference>
<keyword evidence="2 6" id="KW-0805">Transcription regulation</keyword>
<dbReference type="InterPro" id="IPR036388">
    <property type="entry name" value="WH-like_DNA-bd_sf"/>
</dbReference>
<feature type="domain" description="RNA polymerase sigma factor 70 region 4 type 2" evidence="8">
    <location>
        <begin position="134"/>
        <end position="185"/>
    </location>
</feature>
<dbReference type="RefSeq" id="WP_302109245.1">
    <property type="nucleotide sequence ID" value="NZ_JAUKTR010000002.1"/>
</dbReference>
<dbReference type="Pfam" id="PF04542">
    <property type="entry name" value="Sigma70_r2"/>
    <property type="match status" value="1"/>
</dbReference>
<keyword evidence="4 6" id="KW-0238">DNA-binding</keyword>
<reference evidence="9" key="1">
    <citation type="submission" date="2023-07" db="EMBL/GenBank/DDBJ databases">
        <title>Brevundimonas soil sp. nov., isolated from the soil of chemical plant.</title>
        <authorList>
            <person name="Wu N."/>
        </authorList>
    </citation>
    <scope>NUCLEOTIDE SEQUENCE</scope>
    <source>
        <strain evidence="9">XZ-24</strain>
    </source>
</reference>
<dbReference type="Gene3D" id="1.10.10.10">
    <property type="entry name" value="Winged helix-like DNA-binding domain superfamily/Winged helix DNA-binding domain"/>
    <property type="match status" value="1"/>
</dbReference>
<dbReference type="PROSITE" id="PS01063">
    <property type="entry name" value="SIGMA70_ECF"/>
    <property type="match status" value="1"/>
</dbReference>
<dbReference type="InterPro" id="IPR013325">
    <property type="entry name" value="RNA_pol_sigma_r2"/>
</dbReference>
<evidence type="ECO:0000256" key="4">
    <source>
        <dbReference type="ARBA" id="ARBA00023125"/>
    </source>
</evidence>
<evidence type="ECO:0000313" key="10">
    <source>
        <dbReference type="Proteomes" id="UP001169063"/>
    </source>
</evidence>
<feature type="domain" description="RNA polymerase sigma-70 region 2" evidence="7">
    <location>
        <begin position="35"/>
        <end position="103"/>
    </location>
</feature>
<keyword evidence="3 6" id="KW-0731">Sigma factor</keyword>